<reference evidence="3" key="2">
    <citation type="submission" date="2016-05" db="EMBL/GenBank/DDBJ databases">
        <title>Comparative analysis highlights variable genome content of wheat rusts and divergence of the mating loci.</title>
        <authorList>
            <person name="Cuomo C.A."/>
            <person name="Bakkeren G."/>
            <person name="Szabo L."/>
            <person name="Khalil H."/>
            <person name="Joly D."/>
            <person name="Goldberg J."/>
            <person name="Young S."/>
            <person name="Zeng Q."/>
            <person name="Fellers J."/>
        </authorList>
    </citation>
    <scope>NUCLEOTIDE SEQUENCE [LARGE SCALE GENOMIC DNA]</scope>
    <source>
        <strain evidence="3">1-1 BBBD Race 1</strain>
    </source>
</reference>
<evidence type="ECO:0000256" key="1">
    <source>
        <dbReference type="SAM" id="MobiDB-lite"/>
    </source>
</evidence>
<dbReference type="VEuPathDB" id="FungiDB:PTTG_03000"/>
<feature type="region of interest" description="Disordered" evidence="1">
    <location>
        <begin position="89"/>
        <end position="110"/>
    </location>
</feature>
<reference evidence="4 5" key="3">
    <citation type="journal article" date="2017" name="G3 (Bethesda)">
        <title>Comparative analysis highlights variable genome content of wheat rusts and divergence of the mating loci.</title>
        <authorList>
            <person name="Cuomo C.A."/>
            <person name="Bakkeren G."/>
            <person name="Khalil H.B."/>
            <person name="Panwar V."/>
            <person name="Joly D."/>
            <person name="Linning R."/>
            <person name="Sakthikumar S."/>
            <person name="Song X."/>
            <person name="Adiconis X."/>
            <person name="Fan L."/>
            <person name="Goldberg J.M."/>
            <person name="Levin J.Z."/>
            <person name="Young S."/>
            <person name="Zeng Q."/>
            <person name="Anikster Y."/>
            <person name="Bruce M."/>
            <person name="Wang M."/>
            <person name="Yin C."/>
            <person name="McCallum B."/>
            <person name="Szabo L.J."/>
            <person name="Hulbert S."/>
            <person name="Chen X."/>
            <person name="Fellers J.P."/>
        </authorList>
    </citation>
    <scope>NUCLEOTIDE SEQUENCE</scope>
    <source>
        <strain evidence="4">isolate 1-1 / race 1 (BBBD)</strain>
        <strain evidence="5">Isolate 1-1 / race 1 (BBBD)</strain>
    </source>
</reference>
<keyword evidence="2" id="KW-0732">Signal</keyword>
<name>A0A180GSR1_PUCT1</name>
<reference evidence="3" key="1">
    <citation type="submission" date="2009-11" db="EMBL/GenBank/DDBJ databases">
        <authorList>
            <consortium name="The Broad Institute Genome Sequencing Platform"/>
            <person name="Ward D."/>
            <person name="Feldgarden M."/>
            <person name="Earl A."/>
            <person name="Young S.K."/>
            <person name="Zeng Q."/>
            <person name="Koehrsen M."/>
            <person name="Alvarado L."/>
            <person name="Berlin A."/>
            <person name="Bochicchio J."/>
            <person name="Borenstein D."/>
            <person name="Chapman S.B."/>
            <person name="Chen Z."/>
            <person name="Engels R."/>
            <person name="Freedman E."/>
            <person name="Gellesch M."/>
            <person name="Goldberg J."/>
            <person name="Griggs A."/>
            <person name="Gujja S."/>
            <person name="Heilman E."/>
            <person name="Heiman D."/>
            <person name="Hepburn T."/>
            <person name="Howarth C."/>
            <person name="Jen D."/>
            <person name="Larson L."/>
            <person name="Lewis B."/>
            <person name="Mehta T."/>
            <person name="Park D."/>
            <person name="Pearson M."/>
            <person name="Roberts A."/>
            <person name="Saif S."/>
            <person name="Shea T."/>
            <person name="Shenoy N."/>
            <person name="Sisk P."/>
            <person name="Stolte C."/>
            <person name="Sykes S."/>
            <person name="Thomson T."/>
            <person name="Walk T."/>
            <person name="White J."/>
            <person name="Yandava C."/>
            <person name="Izard J."/>
            <person name="Baranova O.V."/>
            <person name="Blanton J.M."/>
            <person name="Tanner A.C."/>
            <person name="Dewhirst F.E."/>
            <person name="Haas B."/>
            <person name="Nusbaum C."/>
            <person name="Birren B."/>
        </authorList>
    </citation>
    <scope>NUCLEOTIDE SEQUENCE [LARGE SCALE GENOMIC DNA]</scope>
    <source>
        <strain evidence="3">1-1 BBBD Race 1</strain>
    </source>
</reference>
<feature type="signal peptide" evidence="2">
    <location>
        <begin position="1"/>
        <end position="24"/>
    </location>
</feature>
<keyword evidence="5" id="KW-1185">Reference proteome</keyword>
<gene>
    <name evidence="3" type="ORF">PTTG_03000</name>
</gene>
<evidence type="ECO:0000313" key="3">
    <source>
        <dbReference type="EMBL" id="OAV95800.1"/>
    </source>
</evidence>
<dbReference type="EnsemblFungi" id="PTTG_03000-t43_1">
    <property type="protein sequence ID" value="PTTG_03000-t43_1-p1"/>
    <property type="gene ID" value="PTTG_03000"/>
</dbReference>
<feature type="compositionally biased region" description="Basic and acidic residues" evidence="1">
    <location>
        <begin position="167"/>
        <end position="186"/>
    </location>
</feature>
<feature type="compositionally biased region" description="Polar residues" evidence="1">
    <location>
        <begin position="127"/>
        <end position="139"/>
    </location>
</feature>
<dbReference type="AlphaFoldDB" id="A0A180GSR1"/>
<feature type="compositionally biased region" description="Basic and acidic residues" evidence="1">
    <location>
        <begin position="200"/>
        <end position="214"/>
    </location>
</feature>
<evidence type="ECO:0000256" key="2">
    <source>
        <dbReference type="SAM" id="SignalP"/>
    </source>
</evidence>
<proteinExistence type="predicted"/>
<protein>
    <submittedName>
        <fullName evidence="3 4">Uncharacterized protein</fullName>
    </submittedName>
</protein>
<feature type="region of interest" description="Disordered" evidence="1">
    <location>
        <begin position="30"/>
        <end position="57"/>
    </location>
</feature>
<feature type="compositionally biased region" description="Polar residues" evidence="1">
    <location>
        <begin position="228"/>
        <end position="237"/>
    </location>
</feature>
<feature type="compositionally biased region" description="Basic and acidic residues" evidence="1">
    <location>
        <begin position="144"/>
        <end position="159"/>
    </location>
</feature>
<accession>A0A180GSR1</accession>
<dbReference type="EMBL" id="ADAS02000025">
    <property type="protein sequence ID" value="OAV95800.1"/>
    <property type="molecule type" value="Genomic_DNA"/>
</dbReference>
<feature type="region of interest" description="Disordered" evidence="1">
    <location>
        <begin position="127"/>
        <end position="237"/>
    </location>
</feature>
<dbReference type="Proteomes" id="UP000005240">
    <property type="component" value="Unassembled WGS sequence"/>
</dbReference>
<sequence>MVSVKLAQLISIAVFASTCINIHAETITTGTIGMNKPNEGSLGSLKKPKPPVTLGRRSSRISLLRRNKPSTSDSPPRIKALDSAIDGFKLPLRKQSGSSSEAESEAIPKKITGKPITRVLANTGDIISSNGAVTGNSKPPTIRKQRESSIDNVVWERQHPASGPHPNEVDKKPSTEHQQTKRKDNQPTEPITGPTKKGRGKEGRREVVPEEHGQQRGRGYQWRKQQGAERSTYSRCA</sequence>
<organism evidence="3">
    <name type="scientific">Puccinia triticina (isolate 1-1 / race 1 (BBBD))</name>
    <name type="common">Brown leaf rust fungus</name>
    <dbReference type="NCBI Taxonomy" id="630390"/>
    <lineage>
        <taxon>Eukaryota</taxon>
        <taxon>Fungi</taxon>
        <taxon>Dikarya</taxon>
        <taxon>Basidiomycota</taxon>
        <taxon>Pucciniomycotina</taxon>
        <taxon>Pucciniomycetes</taxon>
        <taxon>Pucciniales</taxon>
        <taxon>Pucciniaceae</taxon>
        <taxon>Puccinia</taxon>
    </lineage>
</organism>
<feature type="chain" id="PRO_5008110229" evidence="2">
    <location>
        <begin position="25"/>
        <end position="237"/>
    </location>
</feature>
<evidence type="ECO:0000313" key="4">
    <source>
        <dbReference type="EnsemblFungi" id="PTTG_03000-t43_1-p1"/>
    </source>
</evidence>
<evidence type="ECO:0000313" key="5">
    <source>
        <dbReference type="Proteomes" id="UP000005240"/>
    </source>
</evidence>
<reference evidence="4" key="4">
    <citation type="submission" date="2025-05" db="UniProtKB">
        <authorList>
            <consortium name="EnsemblFungi"/>
        </authorList>
    </citation>
    <scope>IDENTIFICATION</scope>
    <source>
        <strain evidence="4">isolate 1-1 / race 1 (BBBD)</strain>
    </source>
</reference>